<evidence type="ECO:0000256" key="3">
    <source>
        <dbReference type="ARBA" id="ARBA00022475"/>
    </source>
</evidence>
<dbReference type="EMBL" id="PVBT01000005">
    <property type="protein sequence ID" value="PRD51675.1"/>
    <property type="molecule type" value="Genomic_DNA"/>
</dbReference>
<comment type="subcellular location">
    <subcellularLocation>
        <location evidence="1">Cell membrane</location>
        <topology evidence="1">Multi-pass membrane protein</topology>
    </subcellularLocation>
</comment>
<dbReference type="RefSeq" id="WP_105735232.1">
    <property type="nucleotide sequence ID" value="NZ_PVBT01000005.1"/>
</dbReference>
<reference evidence="12 13" key="1">
    <citation type="submission" date="2018-02" db="EMBL/GenBank/DDBJ databases">
        <title>The draft genome of Phyllobacterium myrsinacearum DSM5892.</title>
        <authorList>
            <person name="Li L."/>
            <person name="Liu L."/>
            <person name="Zhang X."/>
            <person name="Wang T."/>
        </authorList>
    </citation>
    <scope>NUCLEOTIDE SEQUENCE [LARGE SCALE GENOMIC DNA]</scope>
    <source>
        <strain evidence="12 13">DSM 5892</strain>
    </source>
</reference>
<dbReference type="InterPro" id="IPR035919">
    <property type="entry name" value="EAL_sf"/>
</dbReference>
<evidence type="ECO:0000256" key="8">
    <source>
        <dbReference type="ARBA" id="ARBA00023136"/>
    </source>
</evidence>
<keyword evidence="13" id="KW-1185">Reference proteome</keyword>
<evidence type="ECO:0000313" key="13">
    <source>
        <dbReference type="Proteomes" id="UP000238563"/>
    </source>
</evidence>
<evidence type="ECO:0000256" key="10">
    <source>
        <dbReference type="SAM" id="Phobius"/>
    </source>
</evidence>
<protein>
    <recommendedName>
        <fullName evidence="2">cyclic-guanylate-specific phosphodiesterase</fullName>
        <ecNumber evidence="2">3.1.4.52</ecNumber>
    </recommendedName>
</protein>
<dbReference type="EC" id="3.1.4.52" evidence="2"/>
<comment type="catalytic activity">
    <reaction evidence="9">
        <text>3',3'-c-di-GMP + H2O = 5'-phosphoguanylyl(3'-&gt;5')guanosine + H(+)</text>
        <dbReference type="Rhea" id="RHEA:24902"/>
        <dbReference type="ChEBI" id="CHEBI:15377"/>
        <dbReference type="ChEBI" id="CHEBI:15378"/>
        <dbReference type="ChEBI" id="CHEBI:58754"/>
        <dbReference type="ChEBI" id="CHEBI:58805"/>
        <dbReference type="EC" id="3.1.4.52"/>
    </reaction>
</comment>
<dbReference type="PROSITE" id="PS50883">
    <property type="entry name" value="EAL"/>
    <property type="match status" value="1"/>
</dbReference>
<feature type="domain" description="EAL" evidence="11">
    <location>
        <begin position="266"/>
        <end position="518"/>
    </location>
</feature>
<dbReference type="InterPro" id="IPR001633">
    <property type="entry name" value="EAL_dom"/>
</dbReference>
<dbReference type="AlphaFoldDB" id="A0A2S9JFI4"/>
<keyword evidence="8 10" id="KW-0472">Membrane</keyword>
<evidence type="ECO:0000256" key="4">
    <source>
        <dbReference type="ARBA" id="ARBA00022636"/>
    </source>
</evidence>
<feature type="transmembrane region" description="Helical" evidence="10">
    <location>
        <begin position="12"/>
        <end position="32"/>
    </location>
</feature>
<dbReference type="GO" id="GO:0071111">
    <property type="term" value="F:cyclic-guanylate-specific phosphodiesterase activity"/>
    <property type="evidence" value="ECO:0007669"/>
    <property type="project" value="UniProtKB-EC"/>
</dbReference>
<comment type="caution">
    <text evidence="12">The sequence shown here is derived from an EMBL/GenBank/DDBJ whole genome shotgun (WGS) entry which is preliminary data.</text>
</comment>
<organism evidence="12 13">
    <name type="scientific">Phyllobacterium myrsinacearum</name>
    <dbReference type="NCBI Taxonomy" id="28101"/>
    <lineage>
        <taxon>Bacteria</taxon>
        <taxon>Pseudomonadati</taxon>
        <taxon>Pseudomonadota</taxon>
        <taxon>Alphaproteobacteria</taxon>
        <taxon>Hyphomicrobiales</taxon>
        <taxon>Phyllobacteriaceae</taxon>
        <taxon>Phyllobacterium</taxon>
    </lineage>
</organism>
<evidence type="ECO:0000256" key="9">
    <source>
        <dbReference type="ARBA" id="ARBA00034290"/>
    </source>
</evidence>
<dbReference type="Gene3D" id="3.20.20.450">
    <property type="entry name" value="EAL domain"/>
    <property type="match status" value="1"/>
</dbReference>
<sequence>MPVIRPYKWQIVPQVALVIALIILGSLAGSWIGRLVIIRSDRGHMLSLSNQLLKRADFVFAEADTILSKANATGFPFCSASEIDYLRDTLFDTKYLKDIGRVQDGAFHCSAVFGSAKPSPLAKPDLATNDGTLVYANTPLAISNTTAPIIGRGNANVVLDPTAFDAMTDPNYSFGILFKPPGAQNPVAMFGGLEAGKRHEKLPEGAGRDGDIVFRNLCGERACVSLQAHVTDLEEDAFPIEASITGLGGTLGGALALIILLLQRKRLSLGARLAQALDKRRLTVVYQPIFDIGTNTPRSAEALVRWVDGKEAIPPDIFIPVAEDEGLIKRVTLSVLDRVLADMTAFLQADRTFRININISAADLIDPAFASALEQRLRQANVRSEQLGLEITERSTANAAAAVDAIRTLRARGHRIYIDDFGTGYSSLAYLGNLNVDGIKIDKSFTQTIGTGSVTVSIVPQIVDMARVLNLGIVVEGIETATQRDYFAGLQTPIDGQGWFYGKPVSAAAMQELVQEKF</sequence>
<feature type="transmembrane region" description="Helical" evidence="10">
    <location>
        <begin position="242"/>
        <end position="262"/>
    </location>
</feature>
<keyword evidence="3" id="KW-1003">Cell membrane</keyword>
<dbReference type="Pfam" id="PF12792">
    <property type="entry name" value="CSS-motif"/>
    <property type="match status" value="1"/>
</dbReference>
<dbReference type="PANTHER" id="PTHR33121:SF79">
    <property type="entry name" value="CYCLIC DI-GMP PHOSPHODIESTERASE PDED-RELATED"/>
    <property type="match status" value="1"/>
</dbReference>
<dbReference type="SUPFAM" id="SSF141868">
    <property type="entry name" value="EAL domain-like"/>
    <property type="match status" value="1"/>
</dbReference>
<gene>
    <name evidence="12" type="ORF">C5750_17640</name>
</gene>
<evidence type="ECO:0000256" key="7">
    <source>
        <dbReference type="ARBA" id="ARBA00022989"/>
    </source>
</evidence>
<dbReference type="InterPro" id="IPR024744">
    <property type="entry name" value="CSS-motif_dom"/>
</dbReference>
<dbReference type="OrthoDB" id="9814202at2"/>
<keyword evidence="5 10" id="KW-0812">Transmembrane</keyword>
<accession>A0A2S9JFI4</accession>
<evidence type="ECO:0000259" key="11">
    <source>
        <dbReference type="PROSITE" id="PS50883"/>
    </source>
</evidence>
<dbReference type="Pfam" id="PF00563">
    <property type="entry name" value="EAL"/>
    <property type="match status" value="1"/>
</dbReference>
<name>A0A2S9JFI4_9HYPH</name>
<evidence type="ECO:0000256" key="1">
    <source>
        <dbReference type="ARBA" id="ARBA00004651"/>
    </source>
</evidence>
<dbReference type="Proteomes" id="UP000238563">
    <property type="component" value="Unassembled WGS sequence"/>
</dbReference>
<keyword evidence="7 10" id="KW-1133">Transmembrane helix</keyword>
<evidence type="ECO:0000256" key="5">
    <source>
        <dbReference type="ARBA" id="ARBA00022692"/>
    </source>
</evidence>
<dbReference type="InterPro" id="IPR050706">
    <property type="entry name" value="Cyclic-di-GMP_PDE-like"/>
</dbReference>
<dbReference type="GO" id="GO:0005886">
    <property type="term" value="C:plasma membrane"/>
    <property type="evidence" value="ECO:0007669"/>
    <property type="project" value="UniProtKB-SubCell"/>
</dbReference>
<proteinExistence type="predicted"/>
<dbReference type="PANTHER" id="PTHR33121">
    <property type="entry name" value="CYCLIC DI-GMP PHOSPHODIESTERASE PDEF"/>
    <property type="match status" value="1"/>
</dbReference>
<keyword evidence="4" id="KW-0973">c-di-GMP</keyword>
<evidence type="ECO:0000256" key="6">
    <source>
        <dbReference type="ARBA" id="ARBA00022801"/>
    </source>
</evidence>
<evidence type="ECO:0000256" key="2">
    <source>
        <dbReference type="ARBA" id="ARBA00012282"/>
    </source>
</evidence>
<dbReference type="SMART" id="SM00052">
    <property type="entry name" value="EAL"/>
    <property type="match status" value="1"/>
</dbReference>
<evidence type="ECO:0000313" key="12">
    <source>
        <dbReference type="EMBL" id="PRD51675.1"/>
    </source>
</evidence>
<keyword evidence="6" id="KW-0378">Hydrolase</keyword>
<dbReference type="CDD" id="cd01948">
    <property type="entry name" value="EAL"/>
    <property type="match status" value="1"/>
</dbReference>